<evidence type="ECO:0000259" key="2">
    <source>
        <dbReference type="Pfam" id="PF14341"/>
    </source>
</evidence>
<name>A0A7X2HQX4_RALPI</name>
<sequence length="189" mass="19933">MMLGNLIWRRRAQKGVALPVALVFLVLLTLLGLALVNGSVMQEMMFGNSKDTKLAFQAAETALRDAELDVAQNITATTAFVQACTSGLCTPPSSWSTPRSASVSTLIDWTNSANTRTYGAYTGAAALPNVASQPLYVIEKLSGLSVPAGESIGIGVKPPAGGTAYRITVYATGGRPETHVVLESIYVKR</sequence>
<accession>A0A7X2HQX4</accession>
<dbReference type="InterPro" id="IPR025746">
    <property type="entry name" value="PilX_N_dom"/>
</dbReference>
<comment type="caution">
    <text evidence="3">The sequence shown here is derived from an EMBL/GenBank/DDBJ whole genome shotgun (WGS) entry which is preliminary data.</text>
</comment>
<dbReference type="Pfam" id="PF13681">
    <property type="entry name" value="PilX"/>
    <property type="match status" value="1"/>
</dbReference>
<organism evidence="3 4">
    <name type="scientific">Ralstonia pickettii</name>
    <name type="common">Burkholderia pickettii</name>
    <dbReference type="NCBI Taxonomy" id="329"/>
    <lineage>
        <taxon>Bacteria</taxon>
        <taxon>Pseudomonadati</taxon>
        <taxon>Pseudomonadota</taxon>
        <taxon>Betaproteobacteria</taxon>
        <taxon>Burkholderiales</taxon>
        <taxon>Burkholderiaceae</taxon>
        <taxon>Ralstonia</taxon>
    </lineage>
</organism>
<proteinExistence type="predicted"/>
<dbReference type="Pfam" id="PF14341">
    <property type="entry name" value="PilX_N"/>
    <property type="match status" value="1"/>
</dbReference>
<evidence type="ECO:0000313" key="3">
    <source>
        <dbReference type="EMBL" id="MRT01051.1"/>
    </source>
</evidence>
<reference evidence="3 4" key="1">
    <citation type="submission" date="2019-11" db="EMBL/GenBank/DDBJ databases">
        <title>Phenotypic characterization of an OXA-22 and OXA-60 co-producing Ralstonia pickettii clinical strain.</title>
        <authorList>
            <person name="He F."/>
        </authorList>
    </citation>
    <scope>NUCLEOTIDE SEQUENCE [LARGE SCALE GENOMIC DNA]</scope>
    <source>
        <strain evidence="3 4">PSLESD1</strain>
    </source>
</reference>
<dbReference type="Proteomes" id="UP000441032">
    <property type="component" value="Unassembled WGS sequence"/>
</dbReference>
<protein>
    <submittedName>
        <fullName evidence="3">Pilus assembly protein PilX</fullName>
    </submittedName>
</protein>
<gene>
    <name evidence="3" type="ORF">GJQ57_20610</name>
</gene>
<evidence type="ECO:0000313" key="4">
    <source>
        <dbReference type="Proteomes" id="UP000441032"/>
    </source>
</evidence>
<dbReference type="AlphaFoldDB" id="A0A7X2HQX4"/>
<feature type="domain" description="Type 4 fimbrial biogenesis protein PilX N-terminal" evidence="2">
    <location>
        <begin position="14"/>
        <end position="64"/>
    </location>
</feature>
<dbReference type="InterPro" id="IPR025205">
    <property type="entry name" value="PilX/PilW_C"/>
</dbReference>
<dbReference type="EMBL" id="WJYN01000009">
    <property type="protein sequence ID" value="MRT01051.1"/>
    <property type="molecule type" value="Genomic_DNA"/>
</dbReference>
<evidence type="ECO:0000259" key="1">
    <source>
        <dbReference type="Pfam" id="PF13681"/>
    </source>
</evidence>
<feature type="domain" description="PilX/PilW C-terminal" evidence="1">
    <location>
        <begin position="86"/>
        <end position="188"/>
    </location>
</feature>